<dbReference type="PANTHER" id="PTHR33602">
    <property type="entry name" value="REGULATORY PROTEIN RECX FAMILY PROTEIN"/>
    <property type="match status" value="1"/>
</dbReference>
<reference evidence="10" key="1">
    <citation type="submission" date="2017-02" db="EMBL/GenBank/DDBJ databases">
        <authorList>
            <person name="Dridi B."/>
        </authorList>
    </citation>
    <scope>NUCLEOTIDE SEQUENCE [LARGE SCALE GENOMIC DNA]</scope>
    <source>
        <strain evidence="10">B Co 03.10</strain>
    </source>
</reference>
<evidence type="ECO:0000259" key="7">
    <source>
        <dbReference type="Pfam" id="PF02631"/>
    </source>
</evidence>
<dbReference type="RefSeq" id="WP_179207167.1">
    <property type="nucleotide sequence ID" value="NZ_FWFF01000017.1"/>
</dbReference>
<evidence type="ECO:0000256" key="5">
    <source>
        <dbReference type="HAMAP-Rule" id="MF_01114"/>
    </source>
</evidence>
<dbReference type="AlphaFoldDB" id="A0A1X6XL39"/>
<dbReference type="Proteomes" id="UP000196581">
    <property type="component" value="Unassembled WGS sequence"/>
</dbReference>
<proteinExistence type="inferred from homology"/>
<evidence type="ECO:0000313" key="9">
    <source>
        <dbReference type="EMBL" id="SLM99689.1"/>
    </source>
</evidence>
<evidence type="ECO:0000256" key="3">
    <source>
        <dbReference type="ARBA" id="ARBA00018111"/>
    </source>
</evidence>
<evidence type="ECO:0000256" key="2">
    <source>
        <dbReference type="ARBA" id="ARBA00009695"/>
    </source>
</evidence>
<evidence type="ECO:0000259" key="8">
    <source>
        <dbReference type="Pfam" id="PF21982"/>
    </source>
</evidence>
<keyword evidence="4 5" id="KW-0963">Cytoplasm</keyword>
<keyword evidence="10" id="KW-1185">Reference proteome</keyword>
<name>A0A1X6XL39_9MICO</name>
<feature type="domain" description="RecX first three-helical" evidence="8">
    <location>
        <begin position="57"/>
        <end position="91"/>
    </location>
</feature>
<evidence type="ECO:0000256" key="6">
    <source>
        <dbReference type="SAM" id="MobiDB-lite"/>
    </source>
</evidence>
<comment type="function">
    <text evidence="5">Modulates RecA activity.</text>
</comment>
<evidence type="ECO:0000256" key="1">
    <source>
        <dbReference type="ARBA" id="ARBA00004496"/>
    </source>
</evidence>
<dbReference type="EMBL" id="FWFF01000017">
    <property type="protein sequence ID" value="SLM99689.1"/>
    <property type="molecule type" value="Genomic_DNA"/>
</dbReference>
<dbReference type="InterPro" id="IPR053926">
    <property type="entry name" value="RecX_HTH_1st"/>
</dbReference>
<feature type="region of interest" description="Disordered" evidence="6">
    <location>
        <begin position="21"/>
        <end position="49"/>
    </location>
</feature>
<organism evidence="9 10">
    <name type="scientific">Brevibacterium yomogidense</name>
    <dbReference type="NCBI Taxonomy" id="946573"/>
    <lineage>
        <taxon>Bacteria</taxon>
        <taxon>Bacillati</taxon>
        <taxon>Actinomycetota</taxon>
        <taxon>Actinomycetes</taxon>
        <taxon>Micrococcales</taxon>
        <taxon>Brevibacteriaceae</taxon>
        <taxon>Brevibacterium</taxon>
    </lineage>
</organism>
<accession>A0A1X6XL39</accession>
<evidence type="ECO:0000256" key="4">
    <source>
        <dbReference type="ARBA" id="ARBA00022490"/>
    </source>
</evidence>
<dbReference type="HAMAP" id="MF_01114">
    <property type="entry name" value="RecX"/>
    <property type="match status" value="1"/>
</dbReference>
<dbReference type="Pfam" id="PF02631">
    <property type="entry name" value="RecX_HTH2"/>
    <property type="match status" value="1"/>
</dbReference>
<feature type="domain" description="RecX second three-helical" evidence="7">
    <location>
        <begin position="101"/>
        <end position="142"/>
    </location>
</feature>
<dbReference type="GO" id="GO:0005737">
    <property type="term" value="C:cytoplasm"/>
    <property type="evidence" value="ECO:0007669"/>
    <property type="project" value="UniProtKB-SubCell"/>
</dbReference>
<gene>
    <name evidence="5" type="primary">recX</name>
    <name evidence="9" type="ORF">FM105_11640</name>
</gene>
<protein>
    <recommendedName>
        <fullName evidence="3 5">Regulatory protein RecX</fullName>
    </recommendedName>
</protein>
<sequence>MGEPDDRTSLLDSLQRAIDAVPDAPRADPVGAGDAYSAAGSADAAEDDDQAFGEATKRAYAILALRDHSRTELRQKLIRKGCEEPIVDRLLVSLEEAGLLNDARFAEQFVRSQRDGRGKSLSAISRALRDKGVSDDDARDALDDLGDDFPLALAAARKKAAGTRGLAHEVRLRRTLGLLARRGFGGSVGRRAAEQALAEEPGEAQ</sequence>
<comment type="similarity">
    <text evidence="2 5">Belongs to the RecX family.</text>
</comment>
<dbReference type="InterPro" id="IPR036388">
    <property type="entry name" value="WH-like_DNA-bd_sf"/>
</dbReference>
<dbReference type="GO" id="GO:0006282">
    <property type="term" value="P:regulation of DNA repair"/>
    <property type="evidence" value="ECO:0007669"/>
    <property type="project" value="UniProtKB-UniRule"/>
</dbReference>
<dbReference type="PANTHER" id="PTHR33602:SF1">
    <property type="entry name" value="REGULATORY PROTEIN RECX FAMILY PROTEIN"/>
    <property type="match status" value="1"/>
</dbReference>
<dbReference type="Pfam" id="PF21982">
    <property type="entry name" value="RecX_HTH1"/>
    <property type="match status" value="1"/>
</dbReference>
<evidence type="ECO:0000313" key="10">
    <source>
        <dbReference type="Proteomes" id="UP000196581"/>
    </source>
</evidence>
<dbReference type="InterPro" id="IPR003783">
    <property type="entry name" value="Regulatory_RecX"/>
</dbReference>
<dbReference type="InterPro" id="IPR053924">
    <property type="entry name" value="RecX_HTH_2nd"/>
</dbReference>
<dbReference type="Gene3D" id="1.10.10.10">
    <property type="entry name" value="Winged helix-like DNA-binding domain superfamily/Winged helix DNA-binding domain"/>
    <property type="match status" value="2"/>
</dbReference>
<comment type="subcellular location">
    <subcellularLocation>
        <location evidence="1 5">Cytoplasm</location>
    </subcellularLocation>
</comment>
<feature type="compositionally biased region" description="Low complexity" evidence="6">
    <location>
        <begin position="31"/>
        <end position="43"/>
    </location>
</feature>